<sequence>MEDILEYKDDIKQGLIVFLNCVAEVSSAAAVFNPVFGIVGSFIKVVLDQTGNDEVSELKEEMDNIFTNLDQILVQTNETLNQVQKVSADLQYSRIERNIKDQFRMFQEIYDAKPEHKQQRTQYFEDNFPKRGEDQNLHTLYDLVMGKNLLFGQPILEVYKKYSNNDPNVMGTLCTRLRCLFSIGIIALVGYTVIIEDNEKRCIREWRKKMEDVENKMQMILNACQKRQ</sequence>
<dbReference type="OrthoDB" id="8669469at2759"/>
<dbReference type="GeneTree" id="ENSGT00940000165143"/>
<proteinExistence type="predicted"/>
<reference evidence="2" key="1">
    <citation type="submission" date="2021-06" db="EMBL/GenBank/DDBJ databases">
        <authorList>
            <consortium name="Wellcome Sanger Institute Data Sharing"/>
        </authorList>
    </citation>
    <scope>NUCLEOTIDE SEQUENCE [LARGE SCALE GENOMIC DNA]</scope>
</reference>
<evidence type="ECO:0000256" key="1">
    <source>
        <dbReference type="SAM" id="Coils"/>
    </source>
</evidence>
<dbReference type="PANTHER" id="PTHR40472:SF7">
    <property type="entry name" value="PROTEIN RAPUNZEL"/>
    <property type="match status" value="1"/>
</dbReference>
<reference evidence="2" key="2">
    <citation type="submission" date="2025-08" db="UniProtKB">
        <authorList>
            <consortium name="Ensembl"/>
        </authorList>
    </citation>
    <scope>IDENTIFICATION</scope>
</reference>
<organism evidence="2 3">
    <name type="scientific">Erpetoichthys calabaricus</name>
    <name type="common">Rope fish</name>
    <name type="synonym">Calamoichthys calabaricus</name>
    <dbReference type="NCBI Taxonomy" id="27687"/>
    <lineage>
        <taxon>Eukaryota</taxon>
        <taxon>Metazoa</taxon>
        <taxon>Chordata</taxon>
        <taxon>Craniata</taxon>
        <taxon>Vertebrata</taxon>
        <taxon>Euteleostomi</taxon>
        <taxon>Actinopterygii</taxon>
        <taxon>Polypteriformes</taxon>
        <taxon>Polypteridae</taxon>
        <taxon>Erpetoichthys</taxon>
    </lineage>
</organism>
<dbReference type="RefSeq" id="XP_028649987.1">
    <property type="nucleotide sequence ID" value="XM_028794154.2"/>
</dbReference>
<gene>
    <name evidence="2" type="primary">LOC114646143</name>
</gene>
<name>A0A8C4SY23_ERPCA</name>
<dbReference type="Ensembl" id="ENSECRT00000024871.1">
    <property type="protein sequence ID" value="ENSECRP00000024340.1"/>
    <property type="gene ID" value="ENSECRG00000016485.1"/>
</dbReference>
<dbReference type="GeneID" id="114646143"/>
<dbReference type="PANTHER" id="PTHR40472">
    <property type="entry name" value="RICIN B-TYPE LECTIN DOMAIN-CONTAINING PROTEIN"/>
    <property type="match status" value="1"/>
</dbReference>
<dbReference type="Proteomes" id="UP000694620">
    <property type="component" value="Chromosome 2"/>
</dbReference>
<reference evidence="2" key="3">
    <citation type="submission" date="2025-09" db="UniProtKB">
        <authorList>
            <consortium name="Ensembl"/>
        </authorList>
    </citation>
    <scope>IDENTIFICATION</scope>
</reference>
<evidence type="ECO:0000313" key="3">
    <source>
        <dbReference type="Proteomes" id="UP000694620"/>
    </source>
</evidence>
<feature type="coiled-coil region" evidence="1">
    <location>
        <begin position="196"/>
        <end position="223"/>
    </location>
</feature>
<keyword evidence="3" id="KW-1185">Reference proteome</keyword>
<accession>A0A8C4SY23</accession>
<protein>
    <submittedName>
        <fullName evidence="2">Protein rapunzel-like</fullName>
    </submittedName>
</protein>
<evidence type="ECO:0000313" key="2">
    <source>
        <dbReference type="Ensembl" id="ENSECRP00000024340.1"/>
    </source>
</evidence>
<dbReference type="InterPro" id="IPR039051">
    <property type="entry name" value="SE-CTX-like"/>
</dbReference>
<keyword evidence="1" id="KW-0175">Coiled coil</keyword>
<dbReference type="AlphaFoldDB" id="A0A8C4SY23"/>